<dbReference type="EMBL" id="LT607754">
    <property type="protein sequence ID" value="SCG70291.1"/>
    <property type="molecule type" value="Genomic_DNA"/>
</dbReference>
<evidence type="ECO:0000256" key="2">
    <source>
        <dbReference type="ARBA" id="ARBA00023315"/>
    </source>
</evidence>
<keyword evidence="5" id="KW-1185">Reference proteome</keyword>
<keyword evidence="1 4" id="KW-0808">Transferase</keyword>
<name>A0A1C5JIZ3_9ACTN</name>
<gene>
    <name evidence="4" type="ORF">GA0070613_4745</name>
</gene>
<evidence type="ECO:0000256" key="1">
    <source>
        <dbReference type="ARBA" id="ARBA00022679"/>
    </source>
</evidence>
<accession>A0A1C5JIZ3</accession>
<dbReference type="Proteomes" id="UP000198221">
    <property type="component" value="Chromosome I"/>
</dbReference>
<evidence type="ECO:0000259" key="3">
    <source>
        <dbReference type="PROSITE" id="PS51186"/>
    </source>
</evidence>
<protein>
    <submittedName>
        <fullName evidence="4">Acetyltransferase (GNAT) family protein</fullName>
    </submittedName>
</protein>
<dbReference type="GO" id="GO:0016747">
    <property type="term" value="F:acyltransferase activity, transferring groups other than amino-acyl groups"/>
    <property type="evidence" value="ECO:0007669"/>
    <property type="project" value="InterPro"/>
</dbReference>
<feature type="domain" description="N-acetyltransferase" evidence="3">
    <location>
        <begin position="1"/>
        <end position="144"/>
    </location>
</feature>
<reference evidence="5" key="1">
    <citation type="submission" date="2016-06" db="EMBL/GenBank/DDBJ databases">
        <authorList>
            <person name="Varghese N."/>
            <person name="Submissions Spin"/>
        </authorList>
    </citation>
    <scope>NUCLEOTIDE SEQUENCE [LARGE SCALE GENOMIC DNA]</scope>
    <source>
        <strain evidence="5">DSM 43819</strain>
    </source>
</reference>
<evidence type="ECO:0000313" key="4">
    <source>
        <dbReference type="EMBL" id="SCG70291.1"/>
    </source>
</evidence>
<sequence>MIRPAVVADHTAVEDVVHAAYAPWIEVIGAQPLPMVANYAELIGAGQVWVLDPVEGLIVLVAEDGVLLIENVAVSPTAQGRGLGRCLLAFAEDQARALGFSTLRLYTNEKTTSNIAFYERLGYVATERENINGRYAVHMRKHLPPA</sequence>
<dbReference type="PANTHER" id="PTHR43877">
    <property type="entry name" value="AMINOALKYLPHOSPHONATE N-ACETYLTRANSFERASE-RELATED-RELATED"/>
    <property type="match status" value="1"/>
</dbReference>
<dbReference type="CDD" id="cd04301">
    <property type="entry name" value="NAT_SF"/>
    <property type="match status" value="1"/>
</dbReference>
<dbReference type="AlphaFoldDB" id="A0A1C5JIZ3"/>
<dbReference type="OrthoDB" id="572496at2"/>
<keyword evidence="2" id="KW-0012">Acyltransferase</keyword>
<dbReference type="PROSITE" id="PS51186">
    <property type="entry name" value="GNAT"/>
    <property type="match status" value="1"/>
</dbReference>
<dbReference type="InterPro" id="IPR050832">
    <property type="entry name" value="Bact_Acetyltransf"/>
</dbReference>
<proteinExistence type="predicted"/>
<organism evidence="4 5">
    <name type="scientific">Micromonospora inositola</name>
    <dbReference type="NCBI Taxonomy" id="47865"/>
    <lineage>
        <taxon>Bacteria</taxon>
        <taxon>Bacillati</taxon>
        <taxon>Actinomycetota</taxon>
        <taxon>Actinomycetes</taxon>
        <taxon>Micromonosporales</taxon>
        <taxon>Micromonosporaceae</taxon>
        <taxon>Micromonospora</taxon>
    </lineage>
</organism>
<dbReference type="SUPFAM" id="SSF55729">
    <property type="entry name" value="Acyl-CoA N-acyltransferases (Nat)"/>
    <property type="match status" value="1"/>
</dbReference>
<dbReference type="Pfam" id="PF00583">
    <property type="entry name" value="Acetyltransf_1"/>
    <property type="match status" value="1"/>
</dbReference>
<evidence type="ECO:0000313" key="5">
    <source>
        <dbReference type="Proteomes" id="UP000198221"/>
    </source>
</evidence>
<dbReference type="InterPro" id="IPR000182">
    <property type="entry name" value="GNAT_dom"/>
</dbReference>
<dbReference type="InterPro" id="IPR016181">
    <property type="entry name" value="Acyl_CoA_acyltransferase"/>
</dbReference>
<dbReference type="Gene3D" id="3.40.630.30">
    <property type="match status" value="1"/>
</dbReference>